<evidence type="ECO:0000313" key="3">
    <source>
        <dbReference type="Proteomes" id="UP000198756"/>
    </source>
</evidence>
<dbReference type="InterPro" id="IPR001296">
    <property type="entry name" value="Glyco_trans_1"/>
</dbReference>
<dbReference type="PANTHER" id="PTHR12526:SF630">
    <property type="entry name" value="GLYCOSYLTRANSFERASE"/>
    <property type="match status" value="1"/>
</dbReference>
<dbReference type="RefSeq" id="WP_092730060.1">
    <property type="nucleotide sequence ID" value="NZ_FMXE01000014.1"/>
</dbReference>
<dbReference type="CDD" id="cd03801">
    <property type="entry name" value="GT4_PimA-like"/>
    <property type="match status" value="1"/>
</dbReference>
<dbReference type="AlphaFoldDB" id="A0A1G5Y7I2"/>
<gene>
    <name evidence="2" type="ORF">SAMN03080617_02275</name>
</gene>
<dbReference type="SUPFAM" id="SSF53756">
    <property type="entry name" value="UDP-Glycosyltransferase/glycogen phosphorylase"/>
    <property type="match status" value="1"/>
</dbReference>
<keyword evidence="3" id="KW-1185">Reference proteome</keyword>
<name>A0A1G5Y7I2_9BACT</name>
<dbReference type="EMBL" id="FMXE01000014">
    <property type="protein sequence ID" value="SDA78007.1"/>
    <property type="molecule type" value="Genomic_DNA"/>
</dbReference>
<dbReference type="Proteomes" id="UP000198756">
    <property type="component" value="Unassembled WGS sequence"/>
</dbReference>
<dbReference type="OrthoDB" id="1403340at2"/>
<dbReference type="STRING" id="279824.SAMN03080617_02275"/>
<evidence type="ECO:0000313" key="2">
    <source>
        <dbReference type="EMBL" id="SDA78007.1"/>
    </source>
</evidence>
<protein>
    <submittedName>
        <fullName evidence="2">Glycosyltransferase involved in cell wall bisynthesis</fullName>
    </submittedName>
</protein>
<sequence length="369" mass="42469">MKSKVLLVGPINDQGLGGRFEEMRVWARFLEQEQFEVSVFSMFNSRFGLENAIMVESVHLVFPTLWSWFPRLRNLVLRVWSSRFFRNQRNDFYNSEKWYAFAHSFNHLVLFITHQSKEIKIFESSLPVPVSIRFTGTVHDFSALKIHHKKLSSVARNYIIHAPGLFHGFENSIPKVFIDQTTLAEKSLLDLKIDSNLKIFAMIGLFMEVKQMEQVITVFANLPNLNLIIFGTGALQTSYQAKIDALGLSNVKIAGFIAPDQISQLYTQIDALIINSAEETGPMTGIEAMASGKLIFSRPVGAMRERLSDPEMIFDNTEDLTEKIRRFSILPPERIIEYKTTLRKRYLENYSNLEVKKQIKNMLEEVSDT</sequence>
<accession>A0A1G5Y7I2</accession>
<reference evidence="3" key="1">
    <citation type="submission" date="2016-10" db="EMBL/GenBank/DDBJ databases">
        <authorList>
            <person name="Varghese N."/>
            <person name="Submissions S."/>
        </authorList>
    </citation>
    <scope>NUCLEOTIDE SEQUENCE [LARGE SCALE GENOMIC DNA]</scope>
    <source>
        <strain evidence="3">DSM 22703</strain>
    </source>
</reference>
<organism evidence="2 3">
    <name type="scientific">Algoriphagus alkaliphilus</name>
    <dbReference type="NCBI Taxonomy" id="279824"/>
    <lineage>
        <taxon>Bacteria</taxon>
        <taxon>Pseudomonadati</taxon>
        <taxon>Bacteroidota</taxon>
        <taxon>Cytophagia</taxon>
        <taxon>Cytophagales</taxon>
        <taxon>Cyclobacteriaceae</taxon>
        <taxon>Algoriphagus</taxon>
    </lineage>
</organism>
<evidence type="ECO:0000259" key="1">
    <source>
        <dbReference type="Pfam" id="PF00534"/>
    </source>
</evidence>
<dbReference type="PANTHER" id="PTHR12526">
    <property type="entry name" value="GLYCOSYLTRANSFERASE"/>
    <property type="match status" value="1"/>
</dbReference>
<dbReference type="Gene3D" id="3.40.50.2000">
    <property type="entry name" value="Glycogen Phosphorylase B"/>
    <property type="match status" value="1"/>
</dbReference>
<proteinExistence type="predicted"/>
<dbReference type="Pfam" id="PF00534">
    <property type="entry name" value="Glycos_transf_1"/>
    <property type="match status" value="1"/>
</dbReference>
<feature type="domain" description="Glycosyl transferase family 1" evidence="1">
    <location>
        <begin position="191"/>
        <end position="332"/>
    </location>
</feature>
<keyword evidence="2" id="KW-0808">Transferase</keyword>
<dbReference type="GO" id="GO:0016757">
    <property type="term" value="F:glycosyltransferase activity"/>
    <property type="evidence" value="ECO:0007669"/>
    <property type="project" value="InterPro"/>
</dbReference>